<dbReference type="NCBIfam" id="TIGR02329">
    <property type="entry name" value="propionate_PrpR"/>
    <property type="match status" value="1"/>
</dbReference>
<feature type="domain" description="PAS" evidence="6">
    <location>
        <begin position="205"/>
        <end position="249"/>
    </location>
</feature>
<name>A0ABX9G605_9BURK</name>
<evidence type="ECO:0000256" key="1">
    <source>
        <dbReference type="ARBA" id="ARBA00022741"/>
    </source>
</evidence>
<dbReference type="PANTHER" id="PTHR32071:SF81">
    <property type="entry name" value="PROPIONATE CATABOLISM OPERON REGULATORY PROTEIN"/>
    <property type="match status" value="1"/>
</dbReference>
<keyword evidence="8" id="KW-1185">Reference proteome</keyword>
<dbReference type="Gene3D" id="3.30.450.20">
    <property type="entry name" value="PAS domain"/>
    <property type="match status" value="1"/>
</dbReference>
<evidence type="ECO:0000256" key="4">
    <source>
        <dbReference type="ARBA" id="ARBA00023163"/>
    </source>
</evidence>
<keyword evidence="3" id="KW-0805">Transcription regulation</keyword>
<gene>
    <name evidence="7" type="ORF">DFP87_11468</name>
</gene>
<feature type="domain" description="Sigma-54 factor interaction" evidence="5">
    <location>
        <begin position="334"/>
        <end position="567"/>
    </location>
</feature>
<dbReference type="SUPFAM" id="SSF46689">
    <property type="entry name" value="Homeodomain-like"/>
    <property type="match status" value="1"/>
</dbReference>
<dbReference type="CDD" id="cd00009">
    <property type="entry name" value="AAA"/>
    <property type="match status" value="1"/>
</dbReference>
<dbReference type="CDD" id="cd00130">
    <property type="entry name" value="PAS"/>
    <property type="match status" value="1"/>
</dbReference>
<keyword evidence="1" id="KW-0547">Nucleotide-binding</keyword>
<dbReference type="InterPro" id="IPR027417">
    <property type="entry name" value="P-loop_NTPase"/>
</dbReference>
<dbReference type="InterPro" id="IPR002197">
    <property type="entry name" value="HTH_Fis"/>
</dbReference>
<dbReference type="Gene3D" id="3.40.50.2300">
    <property type="match status" value="1"/>
</dbReference>
<proteinExistence type="predicted"/>
<dbReference type="Pfam" id="PF00989">
    <property type="entry name" value="PAS"/>
    <property type="match status" value="1"/>
</dbReference>
<dbReference type="Pfam" id="PF00158">
    <property type="entry name" value="Sigma54_activat"/>
    <property type="match status" value="1"/>
</dbReference>
<dbReference type="SMART" id="SM00382">
    <property type="entry name" value="AAA"/>
    <property type="match status" value="1"/>
</dbReference>
<protein>
    <submittedName>
        <fullName evidence="7">Propionate catabolism operon transcriptional regulator</fullName>
    </submittedName>
</protein>
<dbReference type="RefSeq" id="WP_088591013.1">
    <property type="nucleotide sequence ID" value="NZ_CADIJU010000020.1"/>
</dbReference>
<evidence type="ECO:0000313" key="8">
    <source>
        <dbReference type="Proteomes" id="UP000252124"/>
    </source>
</evidence>
<dbReference type="Pfam" id="PF25601">
    <property type="entry name" value="AAA_lid_14"/>
    <property type="match status" value="1"/>
</dbReference>
<dbReference type="InterPro" id="IPR010524">
    <property type="entry name" value="Sig_transdc_resp-reg_PrpR_N"/>
</dbReference>
<dbReference type="InterPro" id="IPR013767">
    <property type="entry name" value="PAS_fold"/>
</dbReference>
<dbReference type="Pfam" id="PF02954">
    <property type="entry name" value="HTH_8"/>
    <property type="match status" value="1"/>
</dbReference>
<dbReference type="SUPFAM" id="SSF159800">
    <property type="entry name" value="PrpR receptor domain-like"/>
    <property type="match status" value="1"/>
</dbReference>
<evidence type="ECO:0000256" key="2">
    <source>
        <dbReference type="ARBA" id="ARBA00022840"/>
    </source>
</evidence>
<dbReference type="InterPro" id="IPR058031">
    <property type="entry name" value="AAA_lid_NorR"/>
</dbReference>
<dbReference type="EMBL" id="QNRM01000014">
    <property type="protein sequence ID" value="RBP14511.1"/>
    <property type="molecule type" value="Genomic_DNA"/>
</dbReference>
<evidence type="ECO:0000313" key="7">
    <source>
        <dbReference type="EMBL" id="RBP14511.1"/>
    </source>
</evidence>
<dbReference type="InterPro" id="IPR009057">
    <property type="entry name" value="Homeodomain-like_sf"/>
</dbReference>
<keyword evidence="4" id="KW-0804">Transcription</keyword>
<dbReference type="Gene3D" id="1.10.8.60">
    <property type="match status" value="1"/>
</dbReference>
<comment type="caution">
    <text evidence="7">The sequence shown here is derived from an EMBL/GenBank/DDBJ whole genome shotgun (WGS) entry which is preliminary data.</text>
</comment>
<sequence length="645" mass="69451">MPADQPYPAPTPSPLSIWAVSAYELLPLVQRCAPDYADRARVQMLKAHFDDAADMIRAKLRTESCDVILTAGANADYLRSQLDVPVVAVRVGGYDVMAALARARQVSDRIALMLYRHVPEEMRQFIREFDLKLDVRAYDTENDARNTVAALRAEGVQVVIGAGLAVHLAQQQGMAGVFLYSRHSVNAALEDAINLGVAQQAEKSRRITLANVLEHLHEGVVAVDARGRVVAANPAAQRLTGSAPPLAIGAPLNAGVPELDPGQALRNAARGGSGVYSFQGRQVVVDSSVLHEGGVVAGAVYTLRESNDVRQAFHKLRRHERRKGAGASYTLDQIVQASPPMQAVVGRCRIYATRGEATVLITGPSGVGKELLAQGMHHASPRRHHAFVAVNCGALTESLLESELFGYEEGAFTGARRSGKAGLVEAAHQGTLFLDEIAELPFALQTRLLRVLQEREITRVGAVTATPVDLRVIVATHRDLLAMVREGTFREDLYYRIAVLCVAVPPLKSRPADVDALSRRFVSQAMRDAGLGQFEQAVLDVLPAALADHDWPGNGRELENVAQRIAMACAEQDAPLDAVAIRALLDRPGGQVVDDAATLTSVRRSGEREYAQAVLAECGGNHAAAARKLGVSRSTLWRKLRGSGS</sequence>
<dbReference type="InterPro" id="IPR012704">
    <property type="entry name" value="Sig_transdc_resp-reg_PrpR"/>
</dbReference>
<dbReference type="SUPFAM" id="SSF52540">
    <property type="entry name" value="P-loop containing nucleoside triphosphate hydrolases"/>
    <property type="match status" value="1"/>
</dbReference>
<reference evidence="7 8" key="1">
    <citation type="submission" date="2018-06" db="EMBL/GenBank/DDBJ databases">
        <title>Genomic Encyclopedia of Type Strains, Phase III (KMG-III): the genomes of soil and plant-associated and newly described type strains.</title>
        <authorList>
            <person name="Whitman W."/>
        </authorList>
    </citation>
    <scope>NUCLEOTIDE SEQUENCE [LARGE SCALE GENOMIC DNA]</scope>
    <source>
        <strain evidence="7 8">CECT 7342</strain>
    </source>
</reference>
<dbReference type="PROSITE" id="PS50112">
    <property type="entry name" value="PAS"/>
    <property type="match status" value="1"/>
</dbReference>
<evidence type="ECO:0000256" key="3">
    <source>
        <dbReference type="ARBA" id="ARBA00023015"/>
    </source>
</evidence>
<organism evidence="7 8">
    <name type="scientific">Achromobacter marplatensis</name>
    <dbReference type="NCBI Taxonomy" id="470868"/>
    <lineage>
        <taxon>Bacteria</taxon>
        <taxon>Pseudomonadati</taxon>
        <taxon>Pseudomonadota</taxon>
        <taxon>Betaproteobacteria</taxon>
        <taxon>Burkholderiales</taxon>
        <taxon>Alcaligenaceae</taxon>
        <taxon>Achromobacter</taxon>
    </lineage>
</organism>
<dbReference type="Gene3D" id="3.40.50.10660">
    <property type="entry name" value="PrpR receptor domain-like"/>
    <property type="match status" value="1"/>
</dbReference>
<dbReference type="SMART" id="SM00091">
    <property type="entry name" value="PAS"/>
    <property type="match status" value="1"/>
</dbReference>
<dbReference type="PROSITE" id="PS50045">
    <property type="entry name" value="SIGMA54_INTERACT_4"/>
    <property type="match status" value="1"/>
</dbReference>
<dbReference type="PRINTS" id="PR01590">
    <property type="entry name" value="HTHFIS"/>
</dbReference>
<dbReference type="SUPFAM" id="SSF55785">
    <property type="entry name" value="PYP-like sensor domain (PAS domain)"/>
    <property type="match status" value="1"/>
</dbReference>
<dbReference type="Gene3D" id="1.10.10.60">
    <property type="entry name" value="Homeodomain-like"/>
    <property type="match status" value="1"/>
</dbReference>
<evidence type="ECO:0000259" key="5">
    <source>
        <dbReference type="PROSITE" id="PS50045"/>
    </source>
</evidence>
<dbReference type="InterPro" id="IPR002078">
    <property type="entry name" value="Sigma_54_int"/>
</dbReference>
<dbReference type="PANTHER" id="PTHR32071">
    <property type="entry name" value="TRANSCRIPTIONAL REGULATORY PROTEIN"/>
    <property type="match status" value="1"/>
</dbReference>
<dbReference type="InterPro" id="IPR035965">
    <property type="entry name" value="PAS-like_dom_sf"/>
</dbReference>
<keyword evidence="2" id="KW-0067">ATP-binding</keyword>
<dbReference type="GeneID" id="99733566"/>
<dbReference type="Pfam" id="PF06506">
    <property type="entry name" value="PrpR_N"/>
    <property type="match status" value="1"/>
</dbReference>
<dbReference type="InterPro" id="IPR003593">
    <property type="entry name" value="AAA+_ATPase"/>
</dbReference>
<evidence type="ECO:0000259" key="6">
    <source>
        <dbReference type="PROSITE" id="PS50112"/>
    </source>
</evidence>
<dbReference type="Proteomes" id="UP000252124">
    <property type="component" value="Unassembled WGS sequence"/>
</dbReference>
<dbReference type="InterPro" id="IPR000014">
    <property type="entry name" value="PAS"/>
</dbReference>
<dbReference type="Gene3D" id="3.40.50.300">
    <property type="entry name" value="P-loop containing nucleotide triphosphate hydrolases"/>
    <property type="match status" value="1"/>
</dbReference>
<accession>A0ABX9G605</accession>